<comment type="caution">
    <text evidence="2">The sequence shown here is derived from an EMBL/GenBank/DDBJ whole genome shotgun (WGS) entry which is preliminary data.</text>
</comment>
<reference evidence="2 3" key="1">
    <citation type="journal article" date="2011" name="DNA Res.">
        <title>Whole-genome sequencing of sake yeast Saccharomyces cerevisiae Kyokai no. 7.</title>
        <authorList>
            <person name="Akao T."/>
            <person name="Yashiro I."/>
            <person name="Hosoyama A."/>
            <person name="Kitagaki H."/>
            <person name="Horikawa H."/>
            <person name="Watanabe D."/>
            <person name="Akada R."/>
            <person name="Ando Y."/>
            <person name="Harashima S."/>
            <person name="Inoue T."/>
            <person name="Inoue Y."/>
            <person name="Kajiwara S."/>
            <person name="Kitamoto K."/>
            <person name="Kitamoto N."/>
            <person name="Kobayashi O."/>
            <person name="Kuhara S."/>
            <person name="Masubuchi T."/>
            <person name="Mizoguchi H."/>
            <person name="Nakao Y."/>
            <person name="Nakazato A."/>
            <person name="Namise M."/>
            <person name="Oba T."/>
            <person name="Ogata T."/>
            <person name="Ohta A."/>
            <person name="Sato M."/>
            <person name="Shibasaki S."/>
            <person name="Takatsume Y."/>
            <person name="Tanimoto S."/>
            <person name="Tsuboi H."/>
            <person name="Nishimura A."/>
            <person name="Yoda K."/>
            <person name="Ishikawa T."/>
            <person name="Iwashita K."/>
            <person name="Fujita N."/>
            <person name="Shimoi H."/>
        </authorList>
    </citation>
    <scope>NUCLEOTIDE SEQUENCE [LARGE SCALE GENOMIC DNA]</scope>
    <source>
        <strain evidence="3">Kyokai no. 7 / NBRC 101557</strain>
    </source>
</reference>
<proteinExistence type="predicted"/>
<name>G2WN56_YEASK</name>
<accession>G2WN56</accession>
<feature type="transmembrane region" description="Helical" evidence="1">
    <location>
        <begin position="109"/>
        <end position="128"/>
    </location>
</feature>
<gene>
    <name evidence="2" type="primary">K7_FYV12</name>
    <name evidence="2" type="ORF">SYK7_065741</name>
</gene>
<dbReference type="OrthoDB" id="10318755at2759"/>
<protein>
    <submittedName>
        <fullName evidence="2">K7_Fyv12p</fullName>
    </submittedName>
</protein>
<sequence>MRLLHHGEYGTKLIGGKCSIDGKLGHPCPLSRRRKKHLREKEMGPQYVRMYGPKRKAIIRTGNPDDGINLPDAGRGTLTAATIWSRAYHSNYSYLVRPKVVTLSKHRELMTTFLLYVLYVCIYISAFIK</sequence>
<evidence type="ECO:0000313" key="3">
    <source>
        <dbReference type="Proteomes" id="UP000001608"/>
    </source>
</evidence>
<keyword evidence="1" id="KW-0472">Membrane</keyword>
<dbReference type="HOGENOM" id="CLU_1961302_0_0_1"/>
<dbReference type="Proteomes" id="UP000001608">
    <property type="component" value="Chromosome 15"/>
</dbReference>
<evidence type="ECO:0000256" key="1">
    <source>
        <dbReference type="SAM" id="Phobius"/>
    </source>
</evidence>
<evidence type="ECO:0000313" key="2">
    <source>
        <dbReference type="EMBL" id="GAA26499.1"/>
    </source>
</evidence>
<keyword evidence="1" id="KW-1133">Transmembrane helix</keyword>
<keyword evidence="1" id="KW-0812">Transmembrane</keyword>
<dbReference type="EMBL" id="DG000051">
    <property type="protein sequence ID" value="GAA26499.1"/>
    <property type="molecule type" value="Genomic_DNA"/>
</dbReference>
<dbReference type="AlphaFoldDB" id="G2WN56"/>
<organism evidence="2 3">
    <name type="scientific">Saccharomyces cerevisiae (strain Kyokai no. 7 / NBRC 101557)</name>
    <name type="common">Baker's yeast</name>
    <dbReference type="NCBI Taxonomy" id="721032"/>
    <lineage>
        <taxon>Eukaryota</taxon>
        <taxon>Fungi</taxon>
        <taxon>Dikarya</taxon>
        <taxon>Ascomycota</taxon>
        <taxon>Saccharomycotina</taxon>
        <taxon>Saccharomycetes</taxon>
        <taxon>Saccharomycetales</taxon>
        <taxon>Saccharomycetaceae</taxon>
        <taxon>Saccharomyces</taxon>
    </lineage>
</organism>